<dbReference type="EnsemblMetazoa" id="G14859.7">
    <property type="protein sequence ID" value="G14859.7:cds"/>
    <property type="gene ID" value="G14859"/>
</dbReference>
<dbReference type="OrthoDB" id="8068875at2759"/>
<keyword evidence="1" id="KW-0472">Membrane</keyword>
<dbReference type="GO" id="GO:0019319">
    <property type="term" value="P:hexose biosynthetic process"/>
    <property type="evidence" value="ECO:0007669"/>
    <property type="project" value="TreeGrafter"/>
</dbReference>
<dbReference type="Pfam" id="PF00685">
    <property type="entry name" value="Sulfotransfer_1"/>
    <property type="match status" value="1"/>
</dbReference>
<keyword evidence="1" id="KW-1133">Transmembrane helix</keyword>
<sequence length="490" mass="58143">MTDGVTSQLGLYVKSWIGRTKMRRIFIVFISFVVLGFLSMAYSLFRARGGWNSYSVKLSPSGHMSMIHLLNADGFYEDTIVNVTERNNTLFNKTGHREIWTHPQLDILHSEKINFLPNFKNPCWYEDLHEPNVYQFNKYTVISRNIRTTMTELMKEWAYRIAKEKPARRLRCLPYFLIIGQPKCGTTDVYRKIVKHPDVINPPIKELHWWSRNRQGRRLNYTDIIPLSDYVDMFDMAAYHIERRYAHDPEVKNPDTVYHHTVTGEASASILWENDDWFHFKENEAFTEPKYTSADYIRHVIPNVKVIICVRNPTDRLYSDYLYFTKTNKSAEDFHNAVSYALEVYNNCTASHSVRFCVYNRTVAYLSRVRLRLGMYSVYIKDWIKVFPRSQILIISLEDYAQHTRKILNQVYSFLDVRILGGEDMRSIAKLKVANKRKKWDRNVGPMLNVTRKMLNDFYKPYNEELAEIMNDDQFLWEPEDYDYESVEDK</sequence>
<dbReference type="AlphaFoldDB" id="A0A8W8IMW0"/>
<dbReference type="InterPro" id="IPR000863">
    <property type="entry name" value="Sulfotransferase_dom"/>
</dbReference>
<dbReference type="PANTHER" id="PTHR15723:SF0">
    <property type="entry name" value="CARBOHYDRATE SULFOTRANSFERASE 15"/>
    <property type="match status" value="1"/>
</dbReference>
<dbReference type="Proteomes" id="UP000005408">
    <property type="component" value="Unassembled WGS sequence"/>
</dbReference>
<dbReference type="InterPro" id="IPR027417">
    <property type="entry name" value="P-loop_NTPase"/>
</dbReference>
<dbReference type="GO" id="GO:0050659">
    <property type="term" value="F:N-acetylgalactosamine 4-sulfate 6-O-sulfotransferase activity"/>
    <property type="evidence" value="ECO:0007669"/>
    <property type="project" value="TreeGrafter"/>
</dbReference>
<dbReference type="EnsemblMetazoa" id="G14859.3">
    <property type="protein sequence ID" value="G14859.3:cds"/>
    <property type="gene ID" value="G14859"/>
</dbReference>
<dbReference type="OMA" id="DNNAWVH"/>
<organism evidence="3 4">
    <name type="scientific">Magallana gigas</name>
    <name type="common">Pacific oyster</name>
    <name type="synonym">Crassostrea gigas</name>
    <dbReference type="NCBI Taxonomy" id="29159"/>
    <lineage>
        <taxon>Eukaryota</taxon>
        <taxon>Metazoa</taxon>
        <taxon>Spiralia</taxon>
        <taxon>Lophotrochozoa</taxon>
        <taxon>Mollusca</taxon>
        <taxon>Bivalvia</taxon>
        <taxon>Autobranchia</taxon>
        <taxon>Pteriomorphia</taxon>
        <taxon>Ostreida</taxon>
        <taxon>Ostreoidea</taxon>
        <taxon>Ostreidae</taxon>
        <taxon>Magallana</taxon>
    </lineage>
</organism>
<feature type="transmembrane region" description="Helical" evidence="1">
    <location>
        <begin position="25"/>
        <end position="45"/>
    </location>
</feature>
<dbReference type="SUPFAM" id="SSF52540">
    <property type="entry name" value="P-loop containing nucleoside triphosphate hydrolases"/>
    <property type="match status" value="1"/>
</dbReference>
<evidence type="ECO:0000313" key="3">
    <source>
        <dbReference type="EnsemblMetazoa" id="G14859.10:cds"/>
    </source>
</evidence>
<dbReference type="Gene3D" id="3.40.50.300">
    <property type="entry name" value="P-loop containing nucleotide triphosphate hydrolases"/>
    <property type="match status" value="1"/>
</dbReference>
<reference evidence="3" key="1">
    <citation type="submission" date="2022-08" db="UniProtKB">
        <authorList>
            <consortium name="EnsemblMetazoa"/>
        </authorList>
    </citation>
    <scope>IDENTIFICATION</scope>
    <source>
        <strain evidence="3">05x7-T-G4-1.051#20</strain>
    </source>
</reference>
<dbReference type="PANTHER" id="PTHR15723">
    <property type="entry name" value="CARBOHYDRATE SULFOTRANSFERASE 15"/>
    <property type="match status" value="1"/>
</dbReference>
<keyword evidence="1" id="KW-0812">Transmembrane</keyword>
<accession>A0A8W8IMW0</accession>
<evidence type="ECO:0000259" key="2">
    <source>
        <dbReference type="Pfam" id="PF00685"/>
    </source>
</evidence>
<dbReference type="EnsemblMetazoa" id="G14859.8">
    <property type="protein sequence ID" value="G14859.8:cds"/>
    <property type="gene ID" value="G14859"/>
</dbReference>
<evidence type="ECO:0000256" key="1">
    <source>
        <dbReference type="SAM" id="Phobius"/>
    </source>
</evidence>
<proteinExistence type="predicted"/>
<name>A0A8W8IMW0_MAGGI</name>
<protein>
    <recommendedName>
        <fullName evidence="2">Sulfotransferase domain-containing protein</fullName>
    </recommendedName>
</protein>
<keyword evidence="4" id="KW-1185">Reference proteome</keyword>
<dbReference type="InterPro" id="IPR052654">
    <property type="entry name" value="CS_Sulfotransferase"/>
</dbReference>
<feature type="domain" description="Sulfotransferase" evidence="2">
    <location>
        <begin position="176"/>
        <end position="440"/>
    </location>
</feature>
<evidence type="ECO:0000313" key="4">
    <source>
        <dbReference type="Proteomes" id="UP000005408"/>
    </source>
</evidence>
<dbReference type="EnsemblMetazoa" id="G14859.10">
    <property type="protein sequence ID" value="G14859.10:cds"/>
    <property type="gene ID" value="G14859"/>
</dbReference>